<dbReference type="SUPFAM" id="SSF52540">
    <property type="entry name" value="P-loop containing nucleoside triphosphate hydrolases"/>
    <property type="match status" value="1"/>
</dbReference>
<dbReference type="SMART" id="SM00220">
    <property type="entry name" value="S_TKc"/>
    <property type="match status" value="1"/>
</dbReference>
<protein>
    <recommendedName>
        <fullName evidence="1">Protein kinase domain-containing protein</fullName>
    </recommendedName>
</protein>
<dbReference type="Pfam" id="PF00069">
    <property type="entry name" value="Pkinase"/>
    <property type="match status" value="1"/>
</dbReference>
<dbReference type="GO" id="GO:0004672">
    <property type="term" value="F:protein kinase activity"/>
    <property type="evidence" value="ECO:0007669"/>
    <property type="project" value="InterPro"/>
</dbReference>
<dbReference type="PROSITE" id="PS50011">
    <property type="entry name" value="PROTEIN_KINASE_DOM"/>
    <property type="match status" value="1"/>
</dbReference>
<dbReference type="InterPro" id="IPR000719">
    <property type="entry name" value="Prot_kinase_dom"/>
</dbReference>
<evidence type="ECO:0000259" key="1">
    <source>
        <dbReference type="PROSITE" id="PS50011"/>
    </source>
</evidence>
<organism evidence="2 3">
    <name type="scientific">Neptunomonas marina</name>
    <dbReference type="NCBI Taxonomy" id="1815562"/>
    <lineage>
        <taxon>Bacteria</taxon>
        <taxon>Pseudomonadati</taxon>
        <taxon>Pseudomonadota</taxon>
        <taxon>Gammaproteobacteria</taxon>
        <taxon>Oceanospirillales</taxon>
        <taxon>Oceanospirillaceae</taxon>
        <taxon>Neptunomonas</taxon>
    </lineage>
</organism>
<dbReference type="Pfam" id="PF13191">
    <property type="entry name" value="AAA_16"/>
    <property type="match status" value="1"/>
</dbReference>
<dbReference type="GO" id="GO:0005524">
    <property type="term" value="F:ATP binding"/>
    <property type="evidence" value="ECO:0007669"/>
    <property type="project" value="InterPro"/>
</dbReference>
<sequence length="1400" mass="156806">MQAKPALMQDHISLCLKRVAETGGRYLYERSFCAQMTSFERQAALVNEREMLRYLAGRGAVTLDTPHAAEGTLVIAGHCADSLAQLEPEALSGVEKIRLFKALVTAVSQIHDQDVLHLSLRPSVFLISPAYDQAELVDLSYARHYPRKSLGLSGFRPRFCDPHFLAPEQGYQYDHYLDQRTDLYSLGCILFWLLNGEKPYQDLEADHEVSYAHLARELAWSRQDDSLAGLVDIAHKLLAKDPIQRYQSCAGLMHDLNSLNQEGTSSVLVGRGLANRLLLPRKLYGRAQELDILMAAFDAAAKGTSQALLVAGYSGVGKSALVYEIQKPVLKSNGLFVTGKFDQYQNTPYSAISQALTQFVRSLLSLPTERVDQWRVRLSAALHPNGQIIVDLIPELGLLLDDLPDVPELGGDEQQNRFNQVFVSFIRAICTEHKPVAIFIDDLQWADAASINLLRLLLSDEAGQYCLLLGAYRDNEVDHRHPFISMLAEVEDQTKPVRRIELQPLGVEHINALLSDTLSQTVDQVVPLGRLLFKKTGGNPFFLRQFIQELYHNSLLYFDAEQCAWAWDSEAIEAQSITDNVVDLMVRKIDRLPAGTARAMSYGACIGASFPIRIIGALEGEDAGLSVQALLAPSVRAGLLVMVDESSQRYRFLHDRVQQAAYSLIAPGERQALHYRIGQLLAADVEYVPEDDCFELARHWNNAQALLTPAERQQLIATNRLAAKRAKKATAYNPAAAYLDQLFSLVGDNFAAQQYCEAALDRLECLYLSGAYERAEALKESVLRSCVTENHVVTFNVILITQYTRYGLLQQAIEQAMAALNALEHPLREGTMENIGASIERAQIELAEYPFEVLVERPDIDDPHVLHIMDILMAMQPCCYNSGSLLFPLTILELLHLTVRHGNSHYSAYVFMMYGLMGTKVLKDYETAFSAAQFSQQVQSRYVVSPIVEGRLRMMLSNFILPWQAPLAYGAQVRDAAFQQCFEHGDYYWGVHAYIFGFYADLFSVSKLSTLLTRTRSVNKTCVKIDQPDQVYLTQLQTNLLSILSGELDNLHSLEHHDGFESEALAHYQATGYMCGKYDRQLGRLLQGYLFGSYRDALAISLPENQDPTELDEGIFHEAVYVQFNLLTLLAIQLDHDAPLAPHQRQWFVDNLPRVDTWFHLNPDTFAPGYWLIQAEYASVNGDDNNAVCYLEKAMNAAETSQSALWQGITQERAGKQRLRRGQVKLGCVYLEQAADVYRAWGAVGKAQDCEQLQRASLPLQNDSGLQSRPQDGWRYTATACQDIAQTISFAELNRRLLHWSASVSGSQYCAIYTYLEGQWICVAQRLPDGSEQPLQSAKFVPQGYLNLARHKGQTITLKDAQHEHHIVDDAYITCAAALTLLPTFGKYRAVNIRNGAGAS</sequence>
<dbReference type="Proteomes" id="UP000282818">
    <property type="component" value="Unassembled WGS sequence"/>
</dbReference>
<dbReference type="Gene3D" id="3.40.50.300">
    <property type="entry name" value="P-loop containing nucleotide triphosphate hydrolases"/>
    <property type="match status" value="1"/>
</dbReference>
<dbReference type="RefSeq" id="WP_127694239.1">
    <property type="nucleotide sequence ID" value="NZ_SACQ01000004.1"/>
</dbReference>
<dbReference type="InterPro" id="IPR027417">
    <property type="entry name" value="P-loop_NTPase"/>
</dbReference>
<feature type="domain" description="Protein kinase" evidence="1">
    <location>
        <begin position="1"/>
        <end position="257"/>
    </location>
</feature>
<comment type="caution">
    <text evidence="2">The sequence shown here is derived from an EMBL/GenBank/DDBJ whole genome shotgun (WGS) entry which is preliminary data.</text>
</comment>
<accession>A0A437Q8N5</accession>
<dbReference type="SUPFAM" id="SSF56112">
    <property type="entry name" value="Protein kinase-like (PK-like)"/>
    <property type="match status" value="1"/>
</dbReference>
<keyword evidence="3" id="KW-1185">Reference proteome</keyword>
<evidence type="ECO:0000313" key="3">
    <source>
        <dbReference type="Proteomes" id="UP000282818"/>
    </source>
</evidence>
<dbReference type="InterPro" id="IPR011009">
    <property type="entry name" value="Kinase-like_dom_sf"/>
</dbReference>
<dbReference type="InterPro" id="IPR041664">
    <property type="entry name" value="AAA_16"/>
</dbReference>
<dbReference type="InterPro" id="IPR053159">
    <property type="entry name" value="Hybrid_Histidine_Kinase"/>
</dbReference>
<dbReference type="Gene3D" id="1.10.510.10">
    <property type="entry name" value="Transferase(Phosphotransferase) domain 1"/>
    <property type="match status" value="1"/>
</dbReference>
<reference evidence="2 3" key="1">
    <citation type="submission" date="2019-01" db="EMBL/GenBank/DDBJ databases">
        <authorList>
            <person name="Chen W.-M."/>
        </authorList>
    </citation>
    <scope>NUCLEOTIDE SEQUENCE [LARGE SCALE GENOMIC DNA]</scope>
    <source>
        <strain evidence="2 3">HPM-16</strain>
    </source>
</reference>
<dbReference type="PANTHER" id="PTHR43642:SF1">
    <property type="entry name" value="HYBRID SIGNAL TRANSDUCTION HISTIDINE KINASE G"/>
    <property type="match status" value="1"/>
</dbReference>
<gene>
    <name evidence="2" type="ORF">EOE65_10345</name>
</gene>
<dbReference type="EMBL" id="SACQ01000004">
    <property type="protein sequence ID" value="RVU30703.1"/>
    <property type="molecule type" value="Genomic_DNA"/>
</dbReference>
<name>A0A437Q8N5_9GAMM</name>
<evidence type="ECO:0000313" key="2">
    <source>
        <dbReference type="EMBL" id="RVU30703.1"/>
    </source>
</evidence>
<dbReference type="PANTHER" id="PTHR43642">
    <property type="entry name" value="HYBRID SIGNAL TRANSDUCTION HISTIDINE KINASE G"/>
    <property type="match status" value="1"/>
</dbReference>
<proteinExistence type="predicted"/>